<evidence type="ECO:0000313" key="3">
    <source>
        <dbReference type="Proteomes" id="UP001634394"/>
    </source>
</evidence>
<feature type="compositionally biased region" description="Low complexity" evidence="1">
    <location>
        <begin position="278"/>
        <end position="292"/>
    </location>
</feature>
<organism evidence="2 3">
    <name type="scientific">Sinanodonta woodiana</name>
    <name type="common">Chinese pond mussel</name>
    <name type="synonym">Anodonta woodiana</name>
    <dbReference type="NCBI Taxonomy" id="1069815"/>
    <lineage>
        <taxon>Eukaryota</taxon>
        <taxon>Metazoa</taxon>
        <taxon>Spiralia</taxon>
        <taxon>Lophotrochozoa</taxon>
        <taxon>Mollusca</taxon>
        <taxon>Bivalvia</taxon>
        <taxon>Autobranchia</taxon>
        <taxon>Heteroconchia</taxon>
        <taxon>Palaeoheterodonta</taxon>
        <taxon>Unionida</taxon>
        <taxon>Unionoidea</taxon>
        <taxon>Unionidae</taxon>
        <taxon>Unioninae</taxon>
        <taxon>Sinanodonta</taxon>
    </lineage>
</organism>
<feature type="non-terminal residue" evidence="2">
    <location>
        <position position="465"/>
    </location>
</feature>
<gene>
    <name evidence="2" type="ORF">ACJMK2_007337</name>
</gene>
<sequence>MHLNQGRVKSNSNIMDCGLRCECNVNGCHYGIDPCKCIEKHDKCKSNQQMNRLTGDCEACPWYGYKLTEDCGACLVNESLLLSGPSPTTNVLGPPTPNVTVPPTPNVTVPQTPSMTVPPTPNVAVMVTTMEGNFTKLITEETINQTTTALLPESVNDTTIRWWFAFIAGMALMYLFQKRNFCKISGASSLQYTSITQVPPIDVANQGPSAEYQEVSETSDLMNNSETNILQSNELIRGQPVSNNNSHLVSHEVEDHMDSPKSSKSGNHLGIHGRINERNQSASSNSASSENLSDSRERTHQIDDSDQTSLFISSPPVEKGQSWRFPNNSVSDNDSITFEETFLGYDNVAQNTVPQAICTREVAKRTNDNTSIIPVKEFIRLQPLISRVTRGPDLQTPNHEGGICCEDSKIPNVEPRVPSEESPHACPQYLTKSWSPTTAGNRSTFRPFLNRLISSPTDRPTAKVT</sequence>
<name>A0ABD3VIN7_SINWO</name>
<feature type="region of interest" description="Disordered" evidence="1">
    <location>
        <begin position="251"/>
        <end position="329"/>
    </location>
</feature>
<protein>
    <submittedName>
        <fullName evidence="2">Uncharacterized protein</fullName>
    </submittedName>
</protein>
<dbReference type="AlphaFoldDB" id="A0ABD3VIN7"/>
<evidence type="ECO:0000313" key="2">
    <source>
        <dbReference type="EMBL" id="KAL3861300.1"/>
    </source>
</evidence>
<comment type="caution">
    <text evidence="2">The sequence shown here is derived from an EMBL/GenBank/DDBJ whole genome shotgun (WGS) entry which is preliminary data.</text>
</comment>
<feature type="compositionally biased region" description="Basic and acidic residues" evidence="1">
    <location>
        <begin position="251"/>
        <end position="261"/>
    </location>
</feature>
<proteinExistence type="predicted"/>
<evidence type="ECO:0000256" key="1">
    <source>
        <dbReference type="SAM" id="MobiDB-lite"/>
    </source>
</evidence>
<dbReference type="Proteomes" id="UP001634394">
    <property type="component" value="Unassembled WGS sequence"/>
</dbReference>
<feature type="compositionally biased region" description="Basic and acidic residues" evidence="1">
    <location>
        <begin position="293"/>
        <end position="303"/>
    </location>
</feature>
<reference evidence="2 3" key="1">
    <citation type="submission" date="2024-11" db="EMBL/GenBank/DDBJ databases">
        <title>Chromosome-level genome assembly of the freshwater bivalve Anodonta woodiana.</title>
        <authorList>
            <person name="Chen X."/>
        </authorList>
    </citation>
    <scope>NUCLEOTIDE SEQUENCE [LARGE SCALE GENOMIC DNA]</scope>
    <source>
        <strain evidence="2">MN2024</strain>
        <tissue evidence="2">Gills</tissue>
    </source>
</reference>
<keyword evidence="3" id="KW-1185">Reference proteome</keyword>
<accession>A0ABD3VIN7</accession>
<dbReference type="EMBL" id="JBJQND010000011">
    <property type="protein sequence ID" value="KAL3861300.1"/>
    <property type="molecule type" value="Genomic_DNA"/>
</dbReference>